<evidence type="ECO:0000313" key="3">
    <source>
        <dbReference type="Proteomes" id="UP000054937"/>
    </source>
</evidence>
<keyword evidence="3" id="KW-1185">Reference proteome</keyword>
<accession>A0A0V0Q9H1</accession>
<evidence type="ECO:0000313" key="2">
    <source>
        <dbReference type="EMBL" id="KRW98838.1"/>
    </source>
</evidence>
<keyword evidence="1" id="KW-1133">Transmembrane helix</keyword>
<keyword evidence="1" id="KW-0472">Membrane</keyword>
<dbReference type="Proteomes" id="UP000054937">
    <property type="component" value="Unassembled WGS sequence"/>
</dbReference>
<dbReference type="AlphaFoldDB" id="A0A0V0Q9H1"/>
<feature type="transmembrane region" description="Helical" evidence="1">
    <location>
        <begin position="132"/>
        <end position="154"/>
    </location>
</feature>
<organism evidence="2 3">
    <name type="scientific">Pseudocohnilembus persalinus</name>
    <name type="common">Ciliate</name>
    <dbReference type="NCBI Taxonomy" id="266149"/>
    <lineage>
        <taxon>Eukaryota</taxon>
        <taxon>Sar</taxon>
        <taxon>Alveolata</taxon>
        <taxon>Ciliophora</taxon>
        <taxon>Intramacronucleata</taxon>
        <taxon>Oligohymenophorea</taxon>
        <taxon>Scuticociliatia</taxon>
        <taxon>Philasterida</taxon>
        <taxon>Pseudocohnilembidae</taxon>
        <taxon>Pseudocohnilembus</taxon>
    </lineage>
</organism>
<gene>
    <name evidence="2" type="ORF">PPERSA_00427</name>
</gene>
<name>A0A0V0Q9H1_PSEPJ</name>
<dbReference type="InParanoid" id="A0A0V0Q9H1"/>
<keyword evidence="1" id="KW-0812">Transmembrane</keyword>
<dbReference type="EMBL" id="LDAU01000228">
    <property type="protein sequence ID" value="KRW98838.1"/>
    <property type="molecule type" value="Genomic_DNA"/>
</dbReference>
<sequence length="160" mass="18801">MKESLQHLSKFINSLLIRETEQNANEQKNSSIYDVLIIFISIFNAFLIFGIVPSILKSGQTFTELIKQIKKSLVESEDLQEEILNDEMPIETEDILDTSVNNPEDIYQQLKSYLKHFNNYTLLNGDIYVEIFGYWLFSYLLYHNSLILIYITFLNKTNEK</sequence>
<protein>
    <submittedName>
        <fullName evidence="2">Uncharacterized protein</fullName>
    </submittedName>
</protein>
<evidence type="ECO:0000256" key="1">
    <source>
        <dbReference type="SAM" id="Phobius"/>
    </source>
</evidence>
<feature type="transmembrane region" description="Helical" evidence="1">
    <location>
        <begin position="35"/>
        <end position="56"/>
    </location>
</feature>
<comment type="caution">
    <text evidence="2">The sequence shown here is derived from an EMBL/GenBank/DDBJ whole genome shotgun (WGS) entry which is preliminary data.</text>
</comment>
<proteinExistence type="predicted"/>
<reference evidence="2 3" key="1">
    <citation type="journal article" date="2015" name="Sci. Rep.">
        <title>Genome of the facultative scuticociliatosis pathogen Pseudocohnilembus persalinus provides insight into its virulence through horizontal gene transfer.</title>
        <authorList>
            <person name="Xiong J."/>
            <person name="Wang G."/>
            <person name="Cheng J."/>
            <person name="Tian M."/>
            <person name="Pan X."/>
            <person name="Warren A."/>
            <person name="Jiang C."/>
            <person name="Yuan D."/>
            <person name="Miao W."/>
        </authorList>
    </citation>
    <scope>NUCLEOTIDE SEQUENCE [LARGE SCALE GENOMIC DNA]</scope>
    <source>
        <strain evidence="2">36N120E</strain>
    </source>
</reference>